<dbReference type="Proteomes" id="UP001164539">
    <property type="component" value="Chromosome 10"/>
</dbReference>
<organism evidence="1 2">
    <name type="scientific">Melia azedarach</name>
    <name type="common">Chinaberry tree</name>
    <dbReference type="NCBI Taxonomy" id="155640"/>
    <lineage>
        <taxon>Eukaryota</taxon>
        <taxon>Viridiplantae</taxon>
        <taxon>Streptophyta</taxon>
        <taxon>Embryophyta</taxon>
        <taxon>Tracheophyta</taxon>
        <taxon>Spermatophyta</taxon>
        <taxon>Magnoliopsida</taxon>
        <taxon>eudicotyledons</taxon>
        <taxon>Gunneridae</taxon>
        <taxon>Pentapetalae</taxon>
        <taxon>rosids</taxon>
        <taxon>malvids</taxon>
        <taxon>Sapindales</taxon>
        <taxon>Meliaceae</taxon>
        <taxon>Melia</taxon>
    </lineage>
</organism>
<evidence type="ECO:0000313" key="1">
    <source>
        <dbReference type="EMBL" id="KAJ4708639.1"/>
    </source>
</evidence>
<sequence>MTPNYHSPLTPFPLDLKEDQQNQHLFILNQASTSSSSSAASSHTFFEPVHQEQGGYYRRESQQLHHQEDQAKISVSQAAGSCDHPTAMNESDSHLKLSIWKKEERNENQSENSSVKWMSSKMRLMKKMMNSDAADTPNNCMQKLEDQKQPSSSSLETDHNSCNNINSYSNNTTNTIRVCADCNTTKTPLWRSGPRGPKSLCNACGIRQRKARRAMAAAAANGTILAADTSSKKNKVQHKDKTSSNNSCLPFKKRSKFTTTPSRGKKNLCFEDLTIILSKNSAFQRVFPQDEKEAAILLMALSYGLVHG</sequence>
<reference evidence="1 2" key="1">
    <citation type="journal article" date="2023" name="Science">
        <title>Complex scaffold remodeling in plant triterpene biosynthesis.</title>
        <authorList>
            <person name="De La Pena R."/>
            <person name="Hodgson H."/>
            <person name="Liu J.C."/>
            <person name="Stephenson M.J."/>
            <person name="Martin A.C."/>
            <person name="Owen C."/>
            <person name="Harkess A."/>
            <person name="Leebens-Mack J."/>
            <person name="Jimenez L.E."/>
            <person name="Osbourn A."/>
            <person name="Sattely E.S."/>
        </authorList>
    </citation>
    <scope>NUCLEOTIDE SEQUENCE [LARGE SCALE GENOMIC DNA]</scope>
    <source>
        <strain evidence="2">cv. JPN11</strain>
        <tissue evidence="1">Leaf</tissue>
    </source>
</reference>
<accession>A0ACC1XB66</accession>
<gene>
    <name evidence="1" type="ORF">OWV82_018551</name>
</gene>
<keyword evidence="2" id="KW-1185">Reference proteome</keyword>
<name>A0ACC1XB66_MELAZ</name>
<proteinExistence type="predicted"/>
<comment type="caution">
    <text evidence="1">The sequence shown here is derived from an EMBL/GenBank/DDBJ whole genome shotgun (WGS) entry which is preliminary data.</text>
</comment>
<dbReference type="EMBL" id="CM051403">
    <property type="protein sequence ID" value="KAJ4708639.1"/>
    <property type="molecule type" value="Genomic_DNA"/>
</dbReference>
<evidence type="ECO:0000313" key="2">
    <source>
        <dbReference type="Proteomes" id="UP001164539"/>
    </source>
</evidence>
<protein>
    <submittedName>
        <fullName evidence="1">GATA transcription factor</fullName>
    </submittedName>
</protein>